<evidence type="ECO:0000256" key="2">
    <source>
        <dbReference type="ARBA" id="ARBA00022692"/>
    </source>
</evidence>
<dbReference type="Proteomes" id="UP000674318">
    <property type="component" value="Unassembled WGS sequence"/>
</dbReference>
<keyword evidence="3 5" id="KW-1133">Transmembrane helix</keyword>
<evidence type="ECO:0000256" key="3">
    <source>
        <dbReference type="ARBA" id="ARBA00022989"/>
    </source>
</evidence>
<proteinExistence type="predicted"/>
<organism evidence="7 8">
    <name type="scientific">Porcisia hertigi</name>
    <dbReference type="NCBI Taxonomy" id="2761500"/>
    <lineage>
        <taxon>Eukaryota</taxon>
        <taxon>Discoba</taxon>
        <taxon>Euglenozoa</taxon>
        <taxon>Kinetoplastea</taxon>
        <taxon>Metakinetoplastina</taxon>
        <taxon>Trypanosomatida</taxon>
        <taxon>Trypanosomatidae</taxon>
        <taxon>Leishmaniinae</taxon>
        <taxon>Porcisia</taxon>
    </lineage>
</organism>
<evidence type="ECO:0000313" key="8">
    <source>
        <dbReference type="Proteomes" id="UP000674318"/>
    </source>
</evidence>
<dbReference type="PANTHER" id="PTHR22950">
    <property type="entry name" value="AMINO ACID TRANSPORTER"/>
    <property type="match status" value="1"/>
</dbReference>
<sequence>MLPHRAQLRMSYSHAMFSDTESNSCKQGGMRRVHSVPVYTRRDRSPRALSSLFFDRYYVTEGGGLVSSAFNLASATCGAGVIALPYAMQHCGILAGTAILIVVCALTIHSVYLLTKVSCLTKLMTYEELAFELVGPITEKVTATIIVVFCWGVAVMYVVVIADLTGPLLEAAGLLRNVDRRTVTVLFWALIMFPLSLVHKIQTLRYASVVGTVSILLLAGALIERFAQQRRENSYDSSLNAAMPAISRPPLVRWDLGTIGAVTTMVFSYCCQPVVPRIYEELKDRSVRRMCVCTMCCMTACTLGYIVTGIFGALCFGEAVEPNVLVNFSIHLDSPSAQLGYLGMIIAVTMAFPITIFPTRDSLVMAMGYRDEEKPAPEWLSKTVAGLLALLALLIGIALPNIRILFDVLGGVCGGFLSFFLPALFALCSGHWTTAEVGKWHVVSAWAMLVFGVVVPGLGTYNAVKTNFF</sequence>
<keyword evidence="4 5" id="KW-0472">Membrane</keyword>
<feature type="transmembrane region" description="Helical" evidence="5">
    <location>
        <begin position="292"/>
        <end position="319"/>
    </location>
</feature>
<dbReference type="InterPro" id="IPR013057">
    <property type="entry name" value="AA_transpt_TM"/>
</dbReference>
<feature type="transmembrane region" description="Helical" evidence="5">
    <location>
        <begin position="141"/>
        <end position="162"/>
    </location>
</feature>
<accession>A0A836KWR4</accession>
<dbReference type="AlphaFoldDB" id="A0A836KWR4"/>
<feature type="transmembrane region" description="Helical" evidence="5">
    <location>
        <begin position="379"/>
        <end position="398"/>
    </location>
</feature>
<comment type="subcellular location">
    <subcellularLocation>
        <location evidence="1">Membrane</location>
        <topology evidence="1">Multi-pass membrane protein</topology>
    </subcellularLocation>
</comment>
<evidence type="ECO:0000256" key="5">
    <source>
        <dbReference type="SAM" id="Phobius"/>
    </source>
</evidence>
<dbReference type="GO" id="GO:0016020">
    <property type="term" value="C:membrane"/>
    <property type="evidence" value="ECO:0007669"/>
    <property type="project" value="UniProtKB-SubCell"/>
</dbReference>
<evidence type="ECO:0000313" key="7">
    <source>
        <dbReference type="EMBL" id="KAG5489919.1"/>
    </source>
</evidence>
<name>A0A836KWR4_9TRYP</name>
<reference evidence="7 8" key="1">
    <citation type="submission" date="2021-02" db="EMBL/GenBank/DDBJ databases">
        <title>Porcisia hertigi Genome sequencing and assembly.</title>
        <authorList>
            <person name="Almutairi H."/>
            <person name="Gatherer D."/>
        </authorList>
    </citation>
    <scope>NUCLEOTIDE SEQUENCE [LARGE SCALE GENOMIC DNA]</scope>
    <source>
        <strain evidence="7 8">C119</strain>
    </source>
</reference>
<evidence type="ECO:0000259" key="6">
    <source>
        <dbReference type="Pfam" id="PF01490"/>
    </source>
</evidence>
<keyword evidence="8" id="KW-1185">Reference proteome</keyword>
<dbReference type="OrthoDB" id="28208at2759"/>
<gene>
    <name evidence="7" type="ORF">JKF63_00036</name>
</gene>
<feature type="transmembrane region" description="Helical" evidence="5">
    <location>
        <begin position="339"/>
        <end position="358"/>
    </location>
</feature>
<dbReference type="EMBL" id="JAFJZO010000036">
    <property type="protein sequence ID" value="KAG5489919.1"/>
    <property type="molecule type" value="Genomic_DNA"/>
</dbReference>
<dbReference type="GO" id="GO:0005737">
    <property type="term" value="C:cytoplasm"/>
    <property type="evidence" value="ECO:0007669"/>
    <property type="project" value="TreeGrafter"/>
</dbReference>
<feature type="transmembrane region" description="Helical" evidence="5">
    <location>
        <begin position="204"/>
        <end position="223"/>
    </location>
</feature>
<feature type="transmembrane region" description="Helical" evidence="5">
    <location>
        <begin position="404"/>
        <end position="428"/>
    </location>
</feature>
<evidence type="ECO:0000256" key="4">
    <source>
        <dbReference type="ARBA" id="ARBA00023136"/>
    </source>
</evidence>
<feature type="domain" description="Amino acid transporter transmembrane" evidence="6">
    <location>
        <begin position="63"/>
        <end position="463"/>
    </location>
</feature>
<feature type="transmembrane region" description="Helical" evidence="5">
    <location>
        <begin position="440"/>
        <end position="459"/>
    </location>
</feature>
<dbReference type="RefSeq" id="XP_067752247.1">
    <property type="nucleotide sequence ID" value="XM_067896090.1"/>
</dbReference>
<keyword evidence="2 5" id="KW-0812">Transmembrane</keyword>
<comment type="caution">
    <text evidence="7">The sequence shown here is derived from an EMBL/GenBank/DDBJ whole genome shotgun (WGS) entry which is preliminary data.</text>
</comment>
<dbReference type="Pfam" id="PF01490">
    <property type="entry name" value="Aa_trans"/>
    <property type="match status" value="1"/>
</dbReference>
<evidence type="ECO:0000256" key="1">
    <source>
        <dbReference type="ARBA" id="ARBA00004141"/>
    </source>
</evidence>
<protein>
    <recommendedName>
        <fullName evidence="6">Amino acid transporter transmembrane domain-containing protein</fullName>
    </recommendedName>
</protein>
<feature type="transmembrane region" description="Helical" evidence="5">
    <location>
        <begin position="93"/>
        <end position="114"/>
    </location>
</feature>
<feature type="transmembrane region" description="Helical" evidence="5">
    <location>
        <begin position="182"/>
        <end position="198"/>
    </location>
</feature>
<dbReference type="GeneID" id="94286167"/>
<dbReference type="GO" id="GO:0015179">
    <property type="term" value="F:L-amino acid transmembrane transporter activity"/>
    <property type="evidence" value="ECO:0007669"/>
    <property type="project" value="TreeGrafter"/>
</dbReference>
<dbReference type="PANTHER" id="PTHR22950:SF649">
    <property type="entry name" value="ACID TRANSPORTER, PUTATIVE-RELATED"/>
    <property type="match status" value="1"/>
</dbReference>
<dbReference type="KEGG" id="phet:94286167"/>